<dbReference type="InterPro" id="IPR015943">
    <property type="entry name" value="WD40/YVTN_repeat-like_dom_sf"/>
</dbReference>
<dbReference type="Pfam" id="PF02518">
    <property type="entry name" value="HATPase_c"/>
    <property type="match status" value="1"/>
</dbReference>
<dbReference type="AlphaFoldDB" id="A0A5C8ZR63"/>
<dbReference type="SMART" id="SM00387">
    <property type="entry name" value="HATPase_c"/>
    <property type="match status" value="1"/>
</dbReference>
<dbReference type="Pfam" id="PF07495">
    <property type="entry name" value="Y_Y_Y"/>
    <property type="match status" value="1"/>
</dbReference>
<dbReference type="Pfam" id="PF07494">
    <property type="entry name" value="Reg_prop"/>
    <property type="match status" value="2"/>
</dbReference>
<dbReference type="InterPro" id="IPR011123">
    <property type="entry name" value="Y_Y_Y"/>
</dbReference>
<dbReference type="Gene3D" id="2.60.40.10">
    <property type="entry name" value="Immunoglobulins"/>
    <property type="match status" value="1"/>
</dbReference>
<comment type="caution">
    <text evidence="3">The sequence shown here is derived from an EMBL/GenBank/DDBJ whole genome shotgun (WGS) entry which is preliminary data.</text>
</comment>
<evidence type="ECO:0000313" key="3">
    <source>
        <dbReference type="EMBL" id="TXS90112.1"/>
    </source>
</evidence>
<organism evidence="3 4">
    <name type="scientific">Parahaliea aestuarii</name>
    <dbReference type="NCBI Taxonomy" id="1852021"/>
    <lineage>
        <taxon>Bacteria</taxon>
        <taxon>Pseudomonadati</taxon>
        <taxon>Pseudomonadota</taxon>
        <taxon>Gammaproteobacteria</taxon>
        <taxon>Cellvibrionales</taxon>
        <taxon>Halieaceae</taxon>
        <taxon>Parahaliea</taxon>
    </lineage>
</organism>
<dbReference type="PANTHER" id="PTHR43547">
    <property type="entry name" value="TWO-COMPONENT HISTIDINE KINASE"/>
    <property type="match status" value="1"/>
</dbReference>
<dbReference type="InterPro" id="IPR013783">
    <property type="entry name" value="Ig-like_fold"/>
</dbReference>
<dbReference type="Gene3D" id="3.30.565.10">
    <property type="entry name" value="Histidine kinase-like ATPase, C-terminal domain"/>
    <property type="match status" value="1"/>
</dbReference>
<dbReference type="InterPro" id="IPR011110">
    <property type="entry name" value="Reg_prop"/>
</dbReference>
<dbReference type="SUPFAM" id="SSF55874">
    <property type="entry name" value="ATPase domain of HSP90 chaperone/DNA topoisomerase II/histidine kinase"/>
    <property type="match status" value="1"/>
</dbReference>
<dbReference type="OrthoDB" id="9772100at2"/>
<keyword evidence="1" id="KW-0597">Phosphoprotein</keyword>
<evidence type="ECO:0000259" key="2">
    <source>
        <dbReference type="SMART" id="SM00387"/>
    </source>
</evidence>
<name>A0A5C8ZR63_9GAMM</name>
<dbReference type="GO" id="GO:0000155">
    <property type="term" value="F:phosphorelay sensor kinase activity"/>
    <property type="evidence" value="ECO:0007669"/>
    <property type="project" value="TreeGrafter"/>
</dbReference>
<dbReference type="SUPFAM" id="SSF63829">
    <property type="entry name" value="Calcium-dependent phosphotriesterase"/>
    <property type="match status" value="1"/>
</dbReference>
<accession>A0A5C8ZR63</accession>
<dbReference type="InterPro" id="IPR003594">
    <property type="entry name" value="HATPase_dom"/>
</dbReference>
<sequence>MQIYLPRKKEYLRKIYFSITLTVLFSHGSVFGKDLKNERFFISEARVSEKISRSTVLDVFKSQNNLVWIASVDGITIYDGHSVSQYKEWVDEDGISHQLNISKITETKSGVILLATYGSGLLAFDFRKKIIVPAQVKIPLDSSIAEKDISYIYVDSKGLLWLGMDSGLLTSIDVRTGFSERRAKLDGRISDIIESDLGTVYATSANGNLYTSTTKNDSSTFDLQSICGIRPSTLEVVHSTSSSTLLLGTRGDGLFSFNEQLNRCQNDAISNLHSETLAHSIVHEIAYDKSSEVLWIGTDRGLLRHSLTDSVWFNHDNSGLTNNEVVSLHQSGSGILWIGTYGGLNIGTHSFFERYTTTHYPELSSVVSIDGDNATGTWIATYNNLFREDLASNEYSSIKRLFPDLDTSSLGIMSIHVKDNCIYVGTRSKGLLKLDLLSRKISVYSTDSQPRLPSNSVSAILSKNSDTILVGTYGSGLAVIRRSDDHTKSIEVVDSSNGLVHNNVTAIFEKSDGGFLIGSEGGLQFFYLESRNFQNIDFSRRGKGFVKVAVLSVTEDTDGRIWIGTLRNGLFVIDRSVSSESLVAVPVVSISPIGNTVYALQPDEEGAVWASTSTGISRVTSDHSVRNFRYKHGLQSPDFEFGASHKSPSGIIYFGGSNGYNRFDPSTIDLNSEPPPVLLTGVNIAGEELALNSAVHKASLIELDYTDYYVTFEFSALDFIDPGNNLYRYKLDGFDPDWVSIGNRNTATYTNLPPGDYHFLVQAANSSGVWNFDGIRLSLGVNPPPWFSWWAWCLYGVLVALMIKHAKSTYDRQLIHKAALQWAADMELTADRALDDVQEQLEEQALLVETIHRFNVDRLQLVRECLTRHAAFLPAPLDEECLYSSQKRMDAMICLEHSLLYCHEELLANMHVYVNELGNRLSTRNDANQNVVLVNNVPERLIPARFALPVSIILHELLDNAFTHAFEPAPQGGIVIVKAEYGDSLSIVQTSIEVSDNGVGLPSAIRLDAPESEGLTTVLELSEKLGGTLSVTRDAGTKFTLIVPGPGQECLEEVSPEPGD</sequence>
<feature type="domain" description="Histidine kinase/HSP90-like ATPase" evidence="2">
    <location>
        <begin position="949"/>
        <end position="1047"/>
    </location>
</feature>
<keyword evidence="4" id="KW-1185">Reference proteome</keyword>
<dbReference type="EMBL" id="VRYZ01000007">
    <property type="protein sequence ID" value="TXS90112.1"/>
    <property type="molecule type" value="Genomic_DNA"/>
</dbReference>
<reference evidence="3 4" key="1">
    <citation type="submission" date="2019-08" db="EMBL/GenBank/DDBJ databases">
        <title>Parahaliea maris sp. nov., isolated from the surface seawater.</title>
        <authorList>
            <person name="Liu Y."/>
        </authorList>
    </citation>
    <scope>NUCLEOTIDE SEQUENCE [LARGE SCALE GENOMIC DNA]</scope>
    <source>
        <strain evidence="3 4">S2-26</strain>
    </source>
</reference>
<dbReference type="PANTHER" id="PTHR43547:SF2">
    <property type="entry name" value="HYBRID SIGNAL TRANSDUCTION HISTIDINE KINASE C"/>
    <property type="match status" value="1"/>
</dbReference>
<protein>
    <recommendedName>
        <fullName evidence="2">Histidine kinase/HSP90-like ATPase domain-containing protein</fullName>
    </recommendedName>
</protein>
<dbReference type="Proteomes" id="UP000321933">
    <property type="component" value="Unassembled WGS sequence"/>
</dbReference>
<evidence type="ECO:0000313" key="4">
    <source>
        <dbReference type="Proteomes" id="UP000321933"/>
    </source>
</evidence>
<evidence type="ECO:0000256" key="1">
    <source>
        <dbReference type="ARBA" id="ARBA00022553"/>
    </source>
</evidence>
<proteinExistence type="predicted"/>
<dbReference type="InterPro" id="IPR036890">
    <property type="entry name" value="HATPase_C_sf"/>
</dbReference>
<dbReference type="SUPFAM" id="SSF69322">
    <property type="entry name" value="Tricorn protease domain 2"/>
    <property type="match status" value="1"/>
</dbReference>
<gene>
    <name evidence="3" type="ORF">FVW59_16065</name>
</gene>
<dbReference type="Gene3D" id="2.130.10.10">
    <property type="entry name" value="YVTN repeat-like/Quinoprotein amine dehydrogenase"/>
    <property type="match status" value="2"/>
</dbReference>